<reference evidence="3" key="1">
    <citation type="journal article" date="2016" name="Sci. Rep.">
        <title>Molecular characterization of firefly nuptial gifts: a multi-omics approach sheds light on postcopulatory sexual selection.</title>
        <authorList>
            <person name="Al-Wathiqui N."/>
            <person name="Fallon T.R."/>
            <person name="South A."/>
            <person name="Weng J.K."/>
            <person name="Lewis S.M."/>
        </authorList>
    </citation>
    <scope>NUCLEOTIDE SEQUENCE</scope>
</reference>
<dbReference type="Pfam" id="PF15886">
    <property type="entry name" value="CBM39"/>
    <property type="match status" value="1"/>
</dbReference>
<keyword evidence="1" id="KW-0732">Signal</keyword>
<accession>A0A1Y1NJ41</accession>
<dbReference type="EMBL" id="VVIM01000005">
    <property type="protein sequence ID" value="KAB0799698.1"/>
    <property type="molecule type" value="Genomic_DNA"/>
</dbReference>
<gene>
    <name evidence="4" type="ORF">PPYR_07578</name>
</gene>
<dbReference type="InParanoid" id="A0A1Y1NJ41"/>
<proteinExistence type="predicted"/>
<sequence>MICTSTLILFWLHFVIGTAIEKPVPTFEAFRPIGIRVTMPHVDGLTEFFLWGNINVPLEGQDLGSIQLKTYEQTDGQWVIEDMSVKLNPGDTIYYTFFVNINNEVHRYERQQYTVEALVQRVERVQLSTYEDTCLNDVIALKFIEDGMAIIRKGQDGEEKETIVSTRPVAITIEKGRIEFGKSGSKKC</sequence>
<organism evidence="3">
    <name type="scientific">Photinus pyralis</name>
    <name type="common">Common eastern firefly</name>
    <name type="synonym">Lampyris pyralis</name>
    <dbReference type="NCBI Taxonomy" id="7054"/>
    <lineage>
        <taxon>Eukaryota</taxon>
        <taxon>Metazoa</taxon>
        <taxon>Ecdysozoa</taxon>
        <taxon>Arthropoda</taxon>
        <taxon>Hexapoda</taxon>
        <taxon>Insecta</taxon>
        <taxon>Pterygota</taxon>
        <taxon>Neoptera</taxon>
        <taxon>Endopterygota</taxon>
        <taxon>Coleoptera</taxon>
        <taxon>Polyphaga</taxon>
        <taxon>Elateriformia</taxon>
        <taxon>Elateroidea</taxon>
        <taxon>Lampyridae</taxon>
        <taxon>Lampyrinae</taxon>
        <taxon>Photinus</taxon>
    </lineage>
</organism>
<dbReference type="AlphaFoldDB" id="A0A1Y1NJ41"/>
<feature type="signal peptide" evidence="1">
    <location>
        <begin position="1"/>
        <end position="17"/>
    </location>
</feature>
<dbReference type="Gene3D" id="2.60.40.2140">
    <property type="entry name" value="Beta-1,3-glucan-recognition protein, N-terminal domain"/>
    <property type="match status" value="1"/>
</dbReference>
<evidence type="ECO:0000256" key="1">
    <source>
        <dbReference type="SAM" id="SignalP"/>
    </source>
</evidence>
<dbReference type="Proteomes" id="UP000327044">
    <property type="component" value="Unassembled WGS sequence"/>
</dbReference>
<reference evidence="4 5" key="2">
    <citation type="journal article" date="2018" name="Elife">
        <title>Firefly genomes illuminate parallel origins of bioluminescence in beetles.</title>
        <authorList>
            <person name="Fallon T.R."/>
            <person name="Lower S.E."/>
            <person name="Chang C.H."/>
            <person name="Bessho-Uehara M."/>
            <person name="Martin G.J."/>
            <person name="Bewick A.J."/>
            <person name="Behringer M."/>
            <person name="Debat H.J."/>
            <person name="Wong I."/>
            <person name="Day J.C."/>
            <person name="Suvorov A."/>
            <person name="Silva C.J."/>
            <person name="Stanger-Hall K.F."/>
            <person name="Hall D.W."/>
            <person name="Schmitz R.J."/>
            <person name="Nelson D.R."/>
            <person name="Lewis S.M."/>
            <person name="Shigenobu S."/>
            <person name="Bybee S.M."/>
            <person name="Larracuente A.M."/>
            <person name="Oba Y."/>
            <person name="Weng J.K."/>
        </authorList>
    </citation>
    <scope>NUCLEOTIDE SEQUENCE [LARGE SCALE GENOMIC DNA]</scope>
    <source>
        <strain evidence="4">1611_PpyrPB1</strain>
        <tissue evidence="4">Whole body</tissue>
    </source>
</reference>
<evidence type="ECO:0000259" key="2">
    <source>
        <dbReference type="PROSITE" id="PS51969"/>
    </source>
</evidence>
<dbReference type="InterPro" id="IPR043030">
    <property type="entry name" value="BGBP_N_sf"/>
</dbReference>
<feature type="chain" id="PRO_5033750404" description="CBM39 domain-containing protein" evidence="1">
    <location>
        <begin position="18"/>
        <end position="188"/>
    </location>
</feature>
<evidence type="ECO:0000313" key="3">
    <source>
        <dbReference type="EMBL" id="JAV96126.1"/>
    </source>
</evidence>
<reference evidence="4" key="3">
    <citation type="submission" date="2019-08" db="EMBL/GenBank/DDBJ databases">
        <authorList>
            <consortium name="Photinus pyralis genome working group"/>
            <person name="Fallon T.R."/>
            <person name="Sander Lower S.E."/>
            <person name="Weng J.-K."/>
        </authorList>
    </citation>
    <scope>NUCLEOTIDE SEQUENCE</scope>
    <source>
        <strain evidence="4">1611_PpyrPB1</strain>
        <tissue evidence="4">Whole body</tissue>
    </source>
</reference>
<keyword evidence="5" id="KW-1185">Reference proteome</keyword>
<evidence type="ECO:0000313" key="5">
    <source>
        <dbReference type="Proteomes" id="UP000327044"/>
    </source>
</evidence>
<protein>
    <recommendedName>
        <fullName evidence="2">CBM39 domain-containing protein</fullName>
    </recommendedName>
</protein>
<dbReference type="PROSITE" id="PS51969">
    <property type="entry name" value="CBM39"/>
    <property type="match status" value="1"/>
</dbReference>
<name>A0A1Y1NJ41_PHOPY</name>
<dbReference type="EMBL" id="GEZM01005511">
    <property type="protein sequence ID" value="JAV96126.1"/>
    <property type="molecule type" value="Transcribed_RNA"/>
</dbReference>
<dbReference type="InterPro" id="IPR031756">
    <property type="entry name" value="BGBP_N"/>
</dbReference>
<dbReference type="GO" id="GO:0030246">
    <property type="term" value="F:carbohydrate binding"/>
    <property type="evidence" value="ECO:0007669"/>
    <property type="project" value="InterPro"/>
</dbReference>
<feature type="domain" description="CBM39" evidence="2">
    <location>
        <begin position="20"/>
        <end position="120"/>
    </location>
</feature>
<evidence type="ECO:0000313" key="4">
    <source>
        <dbReference type="EMBL" id="KAB0799698.1"/>
    </source>
</evidence>